<feature type="non-terminal residue" evidence="1">
    <location>
        <position position="220"/>
    </location>
</feature>
<sequence>MAISRAQLLKELLPGLNALFGLEYNRYGEEHKQIFETETSERAFEEEAKLSGFGAAPVKDEGSAISYDNAQEAWAARYNHETIAMGFSITEEAMEDNLYDSLSARYTKALARAMAYTKQVKGANILNRAFNASYTYGDGVVLCSTSHPLVSGGTNSNRPSTASDLNETSLEAAVIQISNWTDERGLLIAGKPKKLIIPPDLQFVATRLLKSEGRVGTADN</sequence>
<evidence type="ECO:0008006" key="2">
    <source>
        <dbReference type="Google" id="ProtNLM"/>
    </source>
</evidence>
<dbReference type="EMBL" id="UINC01170021">
    <property type="protein sequence ID" value="SVD73856.1"/>
    <property type="molecule type" value="Genomic_DNA"/>
</dbReference>
<dbReference type="Pfam" id="PF25209">
    <property type="entry name" value="Phage_capsid_4"/>
    <property type="match status" value="1"/>
</dbReference>
<reference evidence="1" key="1">
    <citation type="submission" date="2018-05" db="EMBL/GenBank/DDBJ databases">
        <authorList>
            <person name="Lanie J.A."/>
            <person name="Ng W.-L."/>
            <person name="Kazmierczak K.M."/>
            <person name="Andrzejewski T.M."/>
            <person name="Davidsen T.M."/>
            <person name="Wayne K.J."/>
            <person name="Tettelin H."/>
            <person name="Glass J.I."/>
            <person name="Rusch D."/>
            <person name="Podicherti R."/>
            <person name="Tsui H.-C.T."/>
            <person name="Winkler M.E."/>
        </authorList>
    </citation>
    <scope>NUCLEOTIDE SEQUENCE</scope>
</reference>
<proteinExistence type="predicted"/>
<accession>A0A382XS31</accession>
<protein>
    <recommendedName>
        <fullName evidence="2">Bacteriophage Mu GpT domain-containing protein</fullName>
    </recommendedName>
</protein>
<dbReference type="AlphaFoldDB" id="A0A382XS31"/>
<name>A0A382XS31_9ZZZZ</name>
<gene>
    <name evidence="1" type="ORF">METZ01_LOCUS426710</name>
</gene>
<organism evidence="1">
    <name type="scientific">marine metagenome</name>
    <dbReference type="NCBI Taxonomy" id="408172"/>
    <lineage>
        <taxon>unclassified sequences</taxon>
        <taxon>metagenomes</taxon>
        <taxon>ecological metagenomes</taxon>
    </lineage>
</organism>
<evidence type="ECO:0000313" key="1">
    <source>
        <dbReference type="EMBL" id="SVD73856.1"/>
    </source>
</evidence>